<keyword evidence="9" id="KW-0645">Protease</keyword>
<reference evidence="9 10" key="1">
    <citation type="submission" date="2020-11" db="EMBL/GenBank/DDBJ databases">
        <title>Description of Pontivivens ytuae sp. nov. isolated from deep sea sediment of Mariana Trench.</title>
        <authorList>
            <person name="Wang Z."/>
            <person name="Sun Q.-L."/>
            <person name="Xu X.-D."/>
            <person name="Tang Y.-Z."/>
            <person name="Zhang J."/>
        </authorList>
    </citation>
    <scope>NUCLEOTIDE SEQUENCE [LARGE SCALE GENOMIC DNA]</scope>
    <source>
        <strain evidence="9 10">MT2928</strain>
    </source>
</reference>
<dbReference type="KEGG" id="poz:I0K15_10280"/>
<evidence type="ECO:0000256" key="3">
    <source>
        <dbReference type="ARBA" id="ARBA00022692"/>
    </source>
</evidence>
<dbReference type="PANTHER" id="PTHR43731">
    <property type="entry name" value="RHOMBOID PROTEASE"/>
    <property type="match status" value="1"/>
</dbReference>
<dbReference type="GO" id="GO:0006508">
    <property type="term" value="P:proteolysis"/>
    <property type="evidence" value="ECO:0007669"/>
    <property type="project" value="UniProtKB-KW"/>
</dbReference>
<evidence type="ECO:0000256" key="7">
    <source>
        <dbReference type="SAM" id="Phobius"/>
    </source>
</evidence>
<evidence type="ECO:0000256" key="1">
    <source>
        <dbReference type="ARBA" id="ARBA00004141"/>
    </source>
</evidence>
<dbReference type="PANTHER" id="PTHR43731:SF14">
    <property type="entry name" value="PRESENILIN-ASSOCIATED RHOMBOID-LIKE PROTEIN, MITOCHONDRIAL"/>
    <property type="match status" value="1"/>
</dbReference>
<feature type="transmembrane region" description="Helical" evidence="7">
    <location>
        <begin position="79"/>
        <end position="99"/>
    </location>
</feature>
<evidence type="ECO:0000259" key="8">
    <source>
        <dbReference type="Pfam" id="PF01694"/>
    </source>
</evidence>
<feature type="transmembrane region" description="Helical" evidence="7">
    <location>
        <begin position="135"/>
        <end position="154"/>
    </location>
</feature>
<feature type="transmembrane region" description="Helical" evidence="7">
    <location>
        <begin position="166"/>
        <end position="187"/>
    </location>
</feature>
<evidence type="ECO:0000256" key="6">
    <source>
        <dbReference type="ARBA" id="ARBA00023136"/>
    </source>
</evidence>
<dbReference type="AlphaFoldDB" id="A0A7S9LNS8"/>
<dbReference type="EMBL" id="CP064942">
    <property type="protein sequence ID" value="QPH52225.1"/>
    <property type="molecule type" value="Genomic_DNA"/>
</dbReference>
<evidence type="ECO:0000256" key="5">
    <source>
        <dbReference type="ARBA" id="ARBA00022989"/>
    </source>
</evidence>
<dbReference type="Gene3D" id="1.20.1540.10">
    <property type="entry name" value="Rhomboid-like"/>
    <property type="match status" value="1"/>
</dbReference>
<sequence length="218" mass="23279">MTETPPTPDPYVRQTPMAALWALVALLVGIELLLQLGDSGYGGLSRRWVFLHGAFWNPLLNGTNPLFDLQPVTMFLTHALLHGGLFHVAMNATVILSIGKLVTDLSGPARTILLFIITAIAGGGAFALLGPQEPIPMVGASGAAFGFIAAWKRWEFDFLRATGRSIRPVATFVGGLTALNVVLHFAMGGMLAWEAHLGGAMAGWLVAPFLSRPYAGRF</sequence>
<gene>
    <name evidence="9" type="ORF">I0K15_10280</name>
</gene>
<dbReference type="GO" id="GO:0016020">
    <property type="term" value="C:membrane"/>
    <property type="evidence" value="ECO:0007669"/>
    <property type="project" value="UniProtKB-SubCell"/>
</dbReference>
<feature type="transmembrane region" description="Helical" evidence="7">
    <location>
        <begin position="111"/>
        <end position="129"/>
    </location>
</feature>
<keyword evidence="5 7" id="KW-1133">Transmembrane helix</keyword>
<organism evidence="9 10">
    <name type="scientific">Pontivivens ytuae</name>
    <dbReference type="NCBI Taxonomy" id="2789856"/>
    <lineage>
        <taxon>Bacteria</taxon>
        <taxon>Pseudomonadati</taxon>
        <taxon>Pseudomonadota</taxon>
        <taxon>Alphaproteobacteria</taxon>
        <taxon>Rhodobacterales</taxon>
        <taxon>Paracoccaceae</taxon>
        <taxon>Pontivivens</taxon>
    </lineage>
</organism>
<comment type="similarity">
    <text evidence="2">Belongs to the peptidase S54 family.</text>
</comment>
<keyword evidence="6 7" id="KW-0472">Membrane</keyword>
<dbReference type="SUPFAM" id="SSF144091">
    <property type="entry name" value="Rhomboid-like"/>
    <property type="match status" value="1"/>
</dbReference>
<evidence type="ECO:0000256" key="2">
    <source>
        <dbReference type="ARBA" id="ARBA00009045"/>
    </source>
</evidence>
<dbReference type="RefSeq" id="WP_196101439.1">
    <property type="nucleotide sequence ID" value="NZ_CP064942.1"/>
</dbReference>
<proteinExistence type="inferred from homology"/>
<accession>A0A7S9LNS8</accession>
<keyword evidence="3 7" id="KW-0812">Transmembrane</keyword>
<evidence type="ECO:0000313" key="10">
    <source>
        <dbReference type="Proteomes" id="UP000594800"/>
    </source>
</evidence>
<dbReference type="InterPro" id="IPR050925">
    <property type="entry name" value="Rhomboid_protease_S54"/>
</dbReference>
<dbReference type="InterPro" id="IPR022764">
    <property type="entry name" value="Peptidase_S54_rhomboid_dom"/>
</dbReference>
<dbReference type="InterPro" id="IPR035952">
    <property type="entry name" value="Rhomboid-like_sf"/>
</dbReference>
<dbReference type="Proteomes" id="UP000594800">
    <property type="component" value="Chromosome"/>
</dbReference>
<evidence type="ECO:0000313" key="9">
    <source>
        <dbReference type="EMBL" id="QPH52225.1"/>
    </source>
</evidence>
<comment type="subcellular location">
    <subcellularLocation>
        <location evidence="1">Membrane</location>
        <topology evidence="1">Multi-pass membrane protein</topology>
    </subcellularLocation>
</comment>
<feature type="domain" description="Peptidase S54 rhomboid" evidence="8">
    <location>
        <begin position="74"/>
        <end position="212"/>
    </location>
</feature>
<dbReference type="GO" id="GO:0004252">
    <property type="term" value="F:serine-type endopeptidase activity"/>
    <property type="evidence" value="ECO:0007669"/>
    <property type="project" value="InterPro"/>
</dbReference>
<name>A0A7S9LNS8_9RHOB</name>
<keyword evidence="4" id="KW-0378">Hydrolase</keyword>
<dbReference type="Pfam" id="PF01694">
    <property type="entry name" value="Rhomboid"/>
    <property type="match status" value="1"/>
</dbReference>
<feature type="transmembrane region" description="Helical" evidence="7">
    <location>
        <begin position="18"/>
        <end position="36"/>
    </location>
</feature>
<keyword evidence="10" id="KW-1185">Reference proteome</keyword>
<evidence type="ECO:0000256" key="4">
    <source>
        <dbReference type="ARBA" id="ARBA00022801"/>
    </source>
</evidence>
<protein>
    <submittedName>
        <fullName evidence="9">Rhomboid family intramembrane serine protease</fullName>
    </submittedName>
</protein>